<dbReference type="RefSeq" id="XP_014550413.1">
    <property type="nucleotide sequence ID" value="XM_014694927.1"/>
</dbReference>
<dbReference type="GeneID" id="26257448"/>
<proteinExistence type="predicted"/>
<evidence type="ECO:0000313" key="3">
    <source>
        <dbReference type="Proteomes" id="UP000054337"/>
    </source>
</evidence>
<evidence type="ECO:0000313" key="2">
    <source>
        <dbReference type="EMBL" id="EUN20839.1"/>
    </source>
</evidence>
<evidence type="ECO:0000256" key="1">
    <source>
        <dbReference type="SAM" id="MobiDB-lite"/>
    </source>
</evidence>
<dbReference type="HOGENOM" id="CLU_1294280_0_0_1"/>
<keyword evidence="3" id="KW-1185">Reference proteome</keyword>
<dbReference type="OrthoDB" id="10376927at2759"/>
<accession>W7E1D2</accession>
<protein>
    <submittedName>
        <fullName evidence="2">Uncharacterized protein</fullName>
    </submittedName>
</protein>
<feature type="region of interest" description="Disordered" evidence="1">
    <location>
        <begin position="57"/>
        <end position="89"/>
    </location>
</feature>
<dbReference type="EMBL" id="KI968883">
    <property type="protein sequence ID" value="EUN20839.1"/>
    <property type="molecule type" value="Genomic_DNA"/>
</dbReference>
<gene>
    <name evidence="2" type="ORF">COCVIDRAFT_43057</name>
</gene>
<dbReference type="AlphaFoldDB" id="W7E1D2"/>
<name>W7E1D2_BIPV3</name>
<feature type="compositionally biased region" description="Acidic residues" evidence="1">
    <location>
        <begin position="67"/>
        <end position="84"/>
    </location>
</feature>
<sequence>MVDNALAEHLTGSELGEVVFVGMKRGWLSATWSKLPGPPSSAISQNSLITSTLLPRQAGAESWSHDNEEDDDDATNNNDDDDGKEENKATKTKVAVLGSKACPLLRYRCAILTGVSGRFEMQVDGKSADVDQTVAAEGFATGGEAQWRCSTNNYVLACECILLAQIHGGNGSYKGRRCGHCAPQIVLPAPDGTVDREK</sequence>
<dbReference type="Proteomes" id="UP000054337">
    <property type="component" value="Unassembled WGS sequence"/>
</dbReference>
<reference evidence="2 3" key="1">
    <citation type="journal article" date="2013" name="PLoS Genet.">
        <title>Comparative genome structure, secondary metabolite, and effector coding capacity across Cochliobolus pathogens.</title>
        <authorList>
            <person name="Condon B.J."/>
            <person name="Leng Y."/>
            <person name="Wu D."/>
            <person name="Bushley K.E."/>
            <person name="Ohm R.A."/>
            <person name="Otillar R."/>
            <person name="Martin J."/>
            <person name="Schackwitz W."/>
            <person name="Grimwood J."/>
            <person name="MohdZainudin N."/>
            <person name="Xue C."/>
            <person name="Wang R."/>
            <person name="Manning V.A."/>
            <person name="Dhillon B."/>
            <person name="Tu Z.J."/>
            <person name="Steffenson B.J."/>
            <person name="Salamov A."/>
            <person name="Sun H."/>
            <person name="Lowry S."/>
            <person name="LaButti K."/>
            <person name="Han J."/>
            <person name="Copeland A."/>
            <person name="Lindquist E."/>
            <person name="Barry K."/>
            <person name="Schmutz J."/>
            <person name="Baker S.E."/>
            <person name="Ciuffetti L.M."/>
            <person name="Grigoriev I.V."/>
            <person name="Zhong S."/>
            <person name="Turgeon B.G."/>
        </authorList>
    </citation>
    <scope>NUCLEOTIDE SEQUENCE [LARGE SCALE GENOMIC DNA]</scope>
    <source>
        <strain evidence="2 3">FI3</strain>
    </source>
</reference>
<organism evidence="2 3">
    <name type="scientific">Bipolaris victoriae (strain FI3)</name>
    <name type="common">Victoria blight of oats agent</name>
    <name type="synonym">Cochliobolus victoriae</name>
    <dbReference type="NCBI Taxonomy" id="930091"/>
    <lineage>
        <taxon>Eukaryota</taxon>
        <taxon>Fungi</taxon>
        <taxon>Dikarya</taxon>
        <taxon>Ascomycota</taxon>
        <taxon>Pezizomycotina</taxon>
        <taxon>Dothideomycetes</taxon>
        <taxon>Pleosporomycetidae</taxon>
        <taxon>Pleosporales</taxon>
        <taxon>Pleosporineae</taxon>
        <taxon>Pleosporaceae</taxon>
        <taxon>Bipolaris</taxon>
    </lineage>
</organism>